<dbReference type="SMART" id="SM00796">
    <property type="entry name" value="AHS1"/>
    <property type="match status" value="1"/>
</dbReference>
<dbReference type="RefSeq" id="WP_204664525.1">
    <property type="nucleotide sequence ID" value="NZ_JAFBDT010000015.1"/>
</dbReference>
<keyword evidence="3" id="KW-0067">ATP-binding</keyword>
<dbReference type="Proteomes" id="UP000767854">
    <property type="component" value="Unassembled WGS sequence"/>
</dbReference>
<evidence type="ECO:0000313" key="6">
    <source>
        <dbReference type="Proteomes" id="UP000767854"/>
    </source>
</evidence>
<sequence>MKWYWKLMGDSALTIYLEDHIDPMMNAHVVLLKDNLLKQDIKGVRAIVSTYHSVSVFFYPTVFRREELLAFVHSFFSRDHLIDLTTKEIVEIPVDYCGEDMEFVSKHTGLSVEEIILKHTAPIYRIYMIGFTPGFPYLGGMDPKLATPRRKTPRLKVAAGSVGIADHQTGIYSVDSPGGWQIIGKTKVKLFDAESKNPFYLRAGQWVKFSSI</sequence>
<accession>A0ABS2MSA7</accession>
<proteinExistence type="predicted"/>
<dbReference type="GO" id="GO:0004860">
    <property type="term" value="F:protein kinase inhibitor activity"/>
    <property type="evidence" value="ECO:0007669"/>
    <property type="project" value="UniProtKB-KW"/>
</dbReference>
<dbReference type="InterPro" id="IPR010016">
    <property type="entry name" value="PxpB"/>
</dbReference>
<evidence type="ECO:0000256" key="2">
    <source>
        <dbReference type="ARBA" id="ARBA00022801"/>
    </source>
</evidence>
<dbReference type="PANTHER" id="PTHR34698:SF2">
    <property type="entry name" value="5-OXOPROLINASE SUBUNIT B"/>
    <property type="match status" value="1"/>
</dbReference>
<protein>
    <submittedName>
        <fullName evidence="5">KipI family sensor histidine kinase inhibitor</fullName>
    </submittedName>
</protein>
<evidence type="ECO:0000256" key="3">
    <source>
        <dbReference type="ARBA" id="ARBA00022840"/>
    </source>
</evidence>
<dbReference type="SUPFAM" id="SSF50891">
    <property type="entry name" value="Cyclophilin-like"/>
    <property type="match status" value="1"/>
</dbReference>
<dbReference type="InterPro" id="IPR003833">
    <property type="entry name" value="CT_C_D"/>
</dbReference>
<dbReference type="PANTHER" id="PTHR34698">
    <property type="entry name" value="5-OXOPROLINASE SUBUNIT B"/>
    <property type="match status" value="1"/>
</dbReference>
<dbReference type="EMBL" id="JAFBDT010000015">
    <property type="protein sequence ID" value="MBM7562274.1"/>
    <property type="molecule type" value="Genomic_DNA"/>
</dbReference>
<dbReference type="NCBIfam" id="TIGR00370">
    <property type="entry name" value="5-oxoprolinase subunit PxpB"/>
    <property type="match status" value="1"/>
</dbReference>
<dbReference type="Gene3D" id="2.40.100.10">
    <property type="entry name" value="Cyclophilin-like"/>
    <property type="match status" value="1"/>
</dbReference>
<keyword evidence="6" id="KW-1185">Reference proteome</keyword>
<dbReference type="Gene3D" id="3.30.1360.40">
    <property type="match status" value="1"/>
</dbReference>
<evidence type="ECO:0000313" key="5">
    <source>
        <dbReference type="EMBL" id="MBM7562274.1"/>
    </source>
</evidence>
<feature type="domain" description="Carboxyltransferase" evidence="4">
    <location>
        <begin position="3"/>
        <end position="201"/>
    </location>
</feature>
<keyword evidence="2" id="KW-0378">Hydrolase</keyword>
<dbReference type="Pfam" id="PF02682">
    <property type="entry name" value="CT_C_D"/>
    <property type="match status" value="1"/>
</dbReference>
<evidence type="ECO:0000259" key="4">
    <source>
        <dbReference type="SMART" id="SM00796"/>
    </source>
</evidence>
<evidence type="ECO:0000256" key="1">
    <source>
        <dbReference type="ARBA" id="ARBA00022741"/>
    </source>
</evidence>
<comment type="caution">
    <text evidence="5">The sequence shown here is derived from an EMBL/GenBank/DDBJ whole genome shotgun (WGS) entry which is preliminary data.</text>
</comment>
<gene>
    <name evidence="5" type="ORF">JOC49_001818</name>
</gene>
<name>A0ABS2MSA7_9FIRM</name>
<organism evidence="5 6">
    <name type="scientific">Fusibacter tunisiensis</name>
    <dbReference type="NCBI Taxonomy" id="1008308"/>
    <lineage>
        <taxon>Bacteria</taxon>
        <taxon>Bacillati</taxon>
        <taxon>Bacillota</taxon>
        <taxon>Clostridia</taxon>
        <taxon>Eubacteriales</taxon>
        <taxon>Eubacteriales Family XII. Incertae Sedis</taxon>
        <taxon>Fusibacter</taxon>
    </lineage>
</organism>
<keyword evidence="5" id="KW-0649">Protein kinase inhibitor</keyword>
<dbReference type="SUPFAM" id="SSF160467">
    <property type="entry name" value="PH0987 N-terminal domain-like"/>
    <property type="match status" value="1"/>
</dbReference>
<dbReference type="InterPro" id="IPR029000">
    <property type="entry name" value="Cyclophilin-like_dom_sf"/>
</dbReference>
<keyword evidence="1" id="KW-0547">Nucleotide-binding</keyword>
<reference evidence="5 6" key="1">
    <citation type="submission" date="2021-01" db="EMBL/GenBank/DDBJ databases">
        <title>Genomic Encyclopedia of Type Strains, Phase IV (KMG-IV): sequencing the most valuable type-strain genomes for metagenomic binning, comparative biology and taxonomic classification.</title>
        <authorList>
            <person name="Goeker M."/>
        </authorList>
    </citation>
    <scope>NUCLEOTIDE SEQUENCE [LARGE SCALE GENOMIC DNA]</scope>
    <source>
        <strain evidence="5 6">DSM 24436</strain>
    </source>
</reference>